<dbReference type="Proteomes" id="UP000199603">
    <property type="component" value="Unassembled WGS sequence"/>
</dbReference>
<proteinExistence type="predicted"/>
<reference evidence="1 2" key="1">
    <citation type="submission" date="2016-10" db="EMBL/GenBank/DDBJ databases">
        <authorList>
            <person name="de Groot N.N."/>
        </authorList>
    </citation>
    <scope>NUCLEOTIDE SEQUENCE [LARGE SCALE GENOMIC DNA]</scope>
    <source>
        <strain evidence="1 2">DSM 16957</strain>
    </source>
</reference>
<gene>
    <name evidence="1" type="ORF">SAMN04488509_1123</name>
</gene>
<dbReference type="STRING" id="265719.SAMN04488509_1123"/>
<keyword evidence="2" id="KW-1185">Reference proteome</keyword>
<dbReference type="AlphaFoldDB" id="A0A1G6Z3V4"/>
<protein>
    <submittedName>
        <fullName evidence="1">Uncharacterized protein</fullName>
    </submittedName>
</protein>
<organism evidence="1 2">
    <name type="scientific">Aquimonas voraii</name>
    <dbReference type="NCBI Taxonomy" id="265719"/>
    <lineage>
        <taxon>Bacteria</taxon>
        <taxon>Pseudomonadati</taxon>
        <taxon>Pseudomonadota</taxon>
        <taxon>Gammaproteobacteria</taxon>
        <taxon>Lysobacterales</taxon>
        <taxon>Lysobacteraceae</taxon>
        <taxon>Aquimonas</taxon>
    </lineage>
</organism>
<dbReference type="RefSeq" id="WP_091244503.1">
    <property type="nucleotide sequence ID" value="NZ_FNAG01000012.1"/>
</dbReference>
<evidence type="ECO:0000313" key="2">
    <source>
        <dbReference type="Proteomes" id="UP000199603"/>
    </source>
</evidence>
<dbReference type="OrthoDB" id="7025252at2"/>
<sequence>MSIATVTPKHVEEAIYAVLFEFLDIIDELYGEDATERLLNRPPNLPEGSRARGQREHRLISGGVGAYAKTLGAYVWQGDTAGGLHSENTWPEVALLGDVVDKLAGKLKFDLSERVGEFGDASELIGGNTATDIVKWTVAGFMARGKLDWLGDPLTIEELAALARVSEKTLRMAANPKNPGALMITKQGHRTVITIEDALEWLSRRPDFVPTRRPNQQLSNHLVVGGTAVQFKSYLDGLARLNPRLREAATASGFSGQQAAALLAGDLTAQTFAFEPGELMRFAHAAGIEQPTAFARWALELQHRERVEQMEADFRQQVLRLSLSEALGDGP</sequence>
<accession>A0A1G6Z3V4</accession>
<evidence type="ECO:0000313" key="1">
    <source>
        <dbReference type="EMBL" id="SDD96637.1"/>
    </source>
</evidence>
<dbReference type="EMBL" id="FNAG01000012">
    <property type="protein sequence ID" value="SDD96637.1"/>
    <property type="molecule type" value="Genomic_DNA"/>
</dbReference>
<name>A0A1G6Z3V4_9GAMM</name>